<dbReference type="GO" id="GO:0016579">
    <property type="term" value="P:protein deubiquitination"/>
    <property type="evidence" value="ECO:0007669"/>
    <property type="project" value="InterPro"/>
</dbReference>
<feature type="domain" description="USP" evidence="2">
    <location>
        <begin position="444"/>
        <end position="949"/>
    </location>
</feature>
<dbReference type="InterPro" id="IPR050164">
    <property type="entry name" value="Peptidase_C19"/>
</dbReference>
<name>A0A1S3H530_LINAN</name>
<feature type="region of interest" description="Disordered" evidence="1">
    <location>
        <begin position="1007"/>
        <end position="1052"/>
    </location>
</feature>
<dbReference type="InterPro" id="IPR018200">
    <property type="entry name" value="USP_CS"/>
</dbReference>
<keyword evidence="3" id="KW-1185">Reference proteome</keyword>
<dbReference type="Proteomes" id="UP000085678">
    <property type="component" value="Unplaced"/>
</dbReference>
<dbReference type="OrthoDB" id="2420415at2759"/>
<dbReference type="InterPro" id="IPR001394">
    <property type="entry name" value="Peptidase_C19_UCH"/>
</dbReference>
<dbReference type="InterPro" id="IPR049407">
    <property type="entry name" value="Usp38-like_N"/>
</dbReference>
<sequence>MEQILRGVLASDKPEPLKRALFNMIAEKGKLVQQVGSISEVLNISMHCVIDGKTQVEYEEGLKIYISWARHNRATFESFFTKEVLLSLLSGQYQNSGALVDLIHESMRILQASPSFMHLSQIIAVKGASFVREHPDAEVVGKFAKFLLEFRNCIPQGEASRPFCETLITALGMLQPPDGAGELQKLPEFVHHVEEVASLLKHIWDNSDTDTIVRCLQTVFRLISCTDEVFGPPFCLASLVEHIPKDMRKTVVKSVVTDPRINDTMMTIALTRMLDWLRWPKSDGVDEWLGSFLQGLASVHKYTILIKITEENIDMVFRLLQFRFARQGVIRVLYSLLLGYQHSPDAFHKIVNDVPTVIAHLGAENSPSSKNCLEQLSHMLHCLMYLHAGFPELYDPVLEAIKDFPRPSSDVIRQRLSEYRWGVQQESTTGVLSKITRKSETGKVGLVNLGNTCYMNSVIQALYMCDGFRQALLSSPADPHCPLLVKMQYLAAFLGHSQRAAFSPTSFLKVSRPPWFIPGHQQDCAEFLHYLLDQLHEQELTALRRKRNPTSPVKLPSPMSSPEHSVEPNFYKSKLRSAQQEQSTRGQQHQREIVIETKDDVDPTLVGQTFGGKVMTTCRCLTCGHESARTESFFDLPLAFPDGNKISSHGSSLVGGKSTPAEKNVEMEQEGNTVGKVEHETGETKMDAAQVKESKLEGLDTLSRSSAGLDNKDGGNDSLTLENLLDYYLEPEKLEGDNKYYCDKCQGLQDGERSIKIVHSPNFLILTLLRFSYNIKTQSRSKLFNEVSYPKTLMLPVHRDELKVKFTTDDPVQSPLKFDQQTHDYAVLDKPQHAFAQQTTTDSGFDDSTALATYALCGVVIHSGASSECGHYYCYARHSLPVTCLVDRMETDQETDQETGNRCDDQDYLQDKWFLFNDSRVTYASFDSFSNVTKRFSRDTAYVLIYKKISSDDSILNLDDSINPAVVDPPLRKDLRDAVIQDNAKYLQEQELEARSQAVRRSLSTSPARSWNRWSDFDDKGGPPGSCGPGGGGGGGGGGFGGIDLSGSRFVY</sequence>
<dbReference type="Pfam" id="PF21246">
    <property type="entry name" value="Usp38-like_N"/>
    <property type="match status" value="1"/>
</dbReference>
<dbReference type="PROSITE" id="PS00972">
    <property type="entry name" value="USP_1"/>
    <property type="match status" value="1"/>
</dbReference>
<dbReference type="FunCoup" id="A0A1S3H530">
    <property type="interactions" value="1326"/>
</dbReference>
<dbReference type="PANTHER" id="PTHR24006:SF908">
    <property type="entry name" value="DEUBIQUITINATING APOPTOTIC INHIBITOR, ISOFORM A"/>
    <property type="match status" value="1"/>
</dbReference>
<dbReference type="GO" id="GO:0005634">
    <property type="term" value="C:nucleus"/>
    <property type="evidence" value="ECO:0007669"/>
    <property type="project" value="TreeGrafter"/>
</dbReference>
<organism evidence="3 4">
    <name type="scientific">Lingula anatina</name>
    <name type="common">Brachiopod</name>
    <name type="synonym">Lingula unguis</name>
    <dbReference type="NCBI Taxonomy" id="7574"/>
    <lineage>
        <taxon>Eukaryota</taxon>
        <taxon>Metazoa</taxon>
        <taxon>Spiralia</taxon>
        <taxon>Lophotrochozoa</taxon>
        <taxon>Brachiopoda</taxon>
        <taxon>Linguliformea</taxon>
        <taxon>Lingulata</taxon>
        <taxon>Lingulida</taxon>
        <taxon>Linguloidea</taxon>
        <taxon>Lingulidae</taxon>
        <taxon>Lingula</taxon>
    </lineage>
</organism>
<reference evidence="4" key="1">
    <citation type="submission" date="2025-08" db="UniProtKB">
        <authorList>
            <consortium name="RefSeq"/>
        </authorList>
    </citation>
    <scope>IDENTIFICATION</scope>
    <source>
        <tissue evidence="4">Gonads</tissue>
    </source>
</reference>
<protein>
    <submittedName>
        <fullName evidence="4">Ubiquitin carboxyl-terminal hydrolase 38</fullName>
    </submittedName>
</protein>
<dbReference type="GO" id="GO:0005829">
    <property type="term" value="C:cytosol"/>
    <property type="evidence" value="ECO:0007669"/>
    <property type="project" value="TreeGrafter"/>
</dbReference>
<dbReference type="RefSeq" id="XP_013381072.1">
    <property type="nucleotide sequence ID" value="XM_013525618.1"/>
</dbReference>
<dbReference type="PROSITE" id="PS50235">
    <property type="entry name" value="USP_3"/>
    <property type="match status" value="1"/>
</dbReference>
<feature type="compositionally biased region" description="Gly residues" evidence="1">
    <location>
        <begin position="1022"/>
        <end position="1044"/>
    </location>
</feature>
<dbReference type="InterPro" id="IPR028889">
    <property type="entry name" value="USP"/>
</dbReference>
<dbReference type="InterPro" id="IPR038765">
    <property type="entry name" value="Papain-like_cys_pep_sf"/>
</dbReference>
<evidence type="ECO:0000313" key="4">
    <source>
        <dbReference type="RefSeq" id="XP_013381072.1"/>
    </source>
</evidence>
<dbReference type="SUPFAM" id="SSF54001">
    <property type="entry name" value="Cysteine proteinases"/>
    <property type="match status" value="1"/>
</dbReference>
<evidence type="ECO:0000256" key="1">
    <source>
        <dbReference type="SAM" id="MobiDB-lite"/>
    </source>
</evidence>
<dbReference type="Gene3D" id="3.90.70.10">
    <property type="entry name" value="Cysteine proteinases"/>
    <property type="match status" value="1"/>
</dbReference>
<dbReference type="GeneID" id="106152125"/>
<keyword evidence="4" id="KW-0378">Hydrolase</keyword>
<feature type="region of interest" description="Disordered" evidence="1">
    <location>
        <begin position="543"/>
        <end position="567"/>
    </location>
</feature>
<feature type="region of interest" description="Disordered" evidence="1">
    <location>
        <begin position="649"/>
        <end position="673"/>
    </location>
</feature>
<dbReference type="STRING" id="7574.A0A1S3H530"/>
<evidence type="ECO:0000259" key="2">
    <source>
        <dbReference type="PROSITE" id="PS50235"/>
    </source>
</evidence>
<dbReference type="Pfam" id="PF00443">
    <property type="entry name" value="UCH"/>
    <property type="match status" value="1"/>
</dbReference>
<dbReference type="GO" id="GO:0004843">
    <property type="term" value="F:cysteine-type deubiquitinase activity"/>
    <property type="evidence" value="ECO:0007669"/>
    <property type="project" value="InterPro"/>
</dbReference>
<dbReference type="InParanoid" id="A0A1S3H530"/>
<dbReference type="PROSITE" id="PS00973">
    <property type="entry name" value="USP_2"/>
    <property type="match status" value="1"/>
</dbReference>
<dbReference type="PANTHER" id="PTHR24006">
    <property type="entry name" value="UBIQUITIN CARBOXYL-TERMINAL HYDROLASE"/>
    <property type="match status" value="1"/>
</dbReference>
<dbReference type="KEGG" id="lak:106152125"/>
<proteinExistence type="predicted"/>
<evidence type="ECO:0000313" key="3">
    <source>
        <dbReference type="Proteomes" id="UP000085678"/>
    </source>
</evidence>
<accession>A0A1S3H530</accession>
<feature type="compositionally biased region" description="Polar residues" evidence="1">
    <location>
        <begin position="576"/>
        <end position="587"/>
    </location>
</feature>
<dbReference type="AlphaFoldDB" id="A0A1S3H530"/>
<gene>
    <name evidence="4" type="primary">LOC106152125</name>
</gene>
<feature type="region of interest" description="Disordered" evidence="1">
    <location>
        <begin position="574"/>
        <end position="593"/>
    </location>
</feature>